<dbReference type="GO" id="GO:0070507">
    <property type="term" value="P:regulation of microtubule cytoskeleton organization"/>
    <property type="evidence" value="ECO:0007669"/>
    <property type="project" value="UniProtKB-UniRule"/>
</dbReference>
<evidence type="ECO:0000256" key="1">
    <source>
        <dbReference type="ARBA" id="ARBA00022679"/>
    </source>
</evidence>
<organism evidence="6">
    <name type="scientific">Timema tahoe</name>
    <dbReference type="NCBI Taxonomy" id="61484"/>
    <lineage>
        <taxon>Eukaryota</taxon>
        <taxon>Metazoa</taxon>
        <taxon>Ecdysozoa</taxon>
        <taxon>Arthropoda</taxon>
        <taxon>Hexapoda</taxon>
        <taxon>Insecta</taxon>
        <taxon>Pterygota</taxon>
        <taxon>Neoptera</taxon>
        <taxon>Polyneoptera</taxon>
        <taxon>Phasmatodea</taxon>
        <taxon>Timematodea</taxon>
        <taxon>Timematoidea</taxon>
        <taxon>Timematidae</taxon>
        <taxon>Timema</taxon>
    </lineage>
</organism>
<gene>
    <name evidence="6" type="ORF">TTEB3V08_LOCUS258</name>
</gene>
<comment type="caution">
    <text evidence="3">Lacks conserved residue(s) required for the propagation of feature annotation.</text>
</comment>
<keyword evidence="2 3" id="KW-0012">Acyltransferase</keyword>
<dbReference type="HAMAP" id="MF_03130">
    <property type="entry name" value="mec17"/>
    <property type="match status" value="1"/>
</dbReference>
<dbReference type="InterPro" id="IPR016181">
    <property type="entry name" value="Acyl_CoA_acyltransferase"/>
</dbReference>
<dbReference type="PROSITE" id="PS51730">
    <property type="entry name" value="GNAT_ATAT"/>
    <property type="match status" value="1"/>
</dbReference>
<dbReference type="Pfam" id="PF05301">
    <property type="entry name" value="Acetyltransf_16"/>
    <property type="match status" value="1"/>
</dbReference>
<evidence type="ECO:0000256" key="4">
    <source>
        <dbReference type="SAM" id="MobiDB-lite"/>
    </source>
</evidence>
<dbReference type="EC" id="2.3.1.108" evidence="3"/>
<evidence type="ECO:0000256" key="2">
    <source>
        <dbReference type="ARBA" id="ARBA00023315"/>
    </source>
</evidence>
<feature type="binding site" evidence="3">
    <location>
        <begin position="88"/>
        <end position="101"/>
    </location>
    <ligand>
        <name>acetyl-CoA</name>
        <dbReference type="ChEBI" id="CHEBI:57288"/>
    </ligand>
</feature>
<dbReference type="CDD" id="cd04301">
    <property type="entry name" value="NAT_SF"/>
    <property type="match status" value="1"/>
</dbReference>
<dbReference type="GO" id="GO:0005874">
    <property type="term" value="C:microtubule"/>
    <property type="evidence" value="ECO:0007669"/>
    <property type="project" value="InterPro"/>
</dbReference>
<proteinExistence type="inferred from homology"/>
<dbReference type="PANTHER" id="PTHR12327">
    <property type="entry name" value="ALPHA-TUBULIN N-ACETYLTRANSFERASE 1"/>
    <property type="match status" value="1"/>
</dbReference>
<dbReference type="GO" id="GO:0048666">
    <property type="term" value="P:neuron development"/>
    <property type="evidence" value="ECO:0007669"/>
    <property type="project" value="UniProtKB-UniRule"/>
</dbReference>
<evidence type="ECO:0000259" key="5">
    <source>
        <dbReference type="PROSITE" id="PS51730"/>
    </source>
</evidence>
<dbReference type="Gene3D" id="3.40.630.30">
    <property type="match status" value="1"/>
</dbReference>
<keyword evidence="1 3" id="KW-0808">Transferase</keyword>
<comment type="catalytic activity">
    <reaction evidence="3">
        <text>L-lysyl-[alpha-tubulin] + acetyl-CoA = N(6)-acetyl-L-lysyl-[alpha-tubulin] + CoA + H(+)</text>
        <dbReference type="Rhea" id="RHEA:15277"/>
        <dbReference type="Rhea" id="RHEA-COMP:11278"/>
        <dbReference type="Rhea" id="RHEA-COMP:11279"/>
        <dbReference type="ChEBI" id="CHEBI:15378"/>
        <dbReference type="ChEBI" id="CHEBI:29969"/>
        <dbReference type="ChEBI" id="CHEBI:57287"/>
        <dbReference type="ChEBI" id="CHEBI:57288"/>
        <dbReference type="ChEBI" id="CHEBI:61930"/>
        <dbReference type="EC" id="2.3.1.108"/>
    </reaction>
</comment>
<sequence>MIDCASKISQILDDMGRASAIAQGLNKPITSGERLRNSEHLVYLLIDPEGAKGKGTVVGLLKVGSKNLYVYDHTGAHHEVKPLCVLDFYVHESKQRMGLGKILYEHMLKEANVLPQDLAIDKPSENFLAFLFKYYGLEHIIPQSNNYVVFDGFFADRPVMNGSAKVQSDHVKDTFDGIPPTVGRHSAFKPVSTMGASGIAAAHTGSVLVRHHCENFKPVGLFIPGVNCDRPSTSVSDYTYQPGAVDHRPQEDFFEDMSPVHTPHPKHITTATPKEVNNPAVILASNTGKPAMSKEELFIEIHQTATKTETQTTPQSCRSDLDDSTPGQLDLKFHHTHLFSSDNHDTTHVEDSCDSHNQPMRMPSKSPKRTPHRMSNKWCLRSNMRERHTEVTQASNGGMVSIDRGHKWMKKYATNTDLEA</sequence>
<dbReference type="PANTHER" id="PTHR12327:SF0">
    <property type="entry name" value="ALPHA-TUBULIN N-ACETYLTRANSFERASE 1"/>
    <property type="match status" value="1"/>
</dbReference>
<accession>A0A7R9FGE2</accession>
<feature type="region of interest" description="Disordered" evidence="4">
    <location>
        <begin position="343"/>
        <end position="374"/>
    </location>
</feature>
<reference evidence="6" key="1">
    <citation type="submission" date="2020-11" db="EMBL/GenBank/DDBJ databases">
        <authorList>
            <person name="Tran Van P."/>
        </authorList>
    </citation>
    <scope>NUCLEOTIDE SEQUENCE</scope>
</reference>
<comment type="function">
    <text evidence="3">Specifically acetylates 'Lys-40' in alpha-tubulin on the lumenal side of microtubules. Promotes microtubule destabilization and accelerates microtubule dynamics; this activity may be independent of acetylation activity. Acetylates alpha-tubulin with a slow enzymatic rate, due to a catalytic site that is not optimized for acetyl transfer. Enters the microtubule through each end and diffuses quickly throughout the lumen of microtubules. Acetylates only long/old microtubules because of its slow acetylation rate since it does not have time to act on dynamically unstable microtubules before the enzyme is released.</text>
</comment>
<dbReference type="SUPFAM" id="SSF55729">
    <property type="entry name" value="Acyl-CoA N-acyltransferases (Nat)"/>
    <property type="match status" value="1"/>
</dbReference>
<feature type="compositionally biased region" description="Basic and acidic residues" evidence="4">
    <location>
        <begin position="343"/>
        <end position="354"/>
    </location>
</feature>
<feature type="site" description="Crucial for catalytic activity" evidence="3">
    <location>
        <position position="23"/>
    </location>
</feature>
<dbReference type="EMBL" id="OE000031">
    <property type="protein sequence ID" value="CAD7452068.1"/>
    <property type="molecule type" value="Genomic_DNA"/>
</dbReference>
<dbReference type="InterPro" id="IPR038746">
    <property type="entry name" value="Atat"/>
</dbReference>
<feature type="domain" description="N-acetyltransferase" evidence="5">
    <location>
        <begin position="1"/>
        <end position="154"/>
    </location>
</feature>
<evidence type="ECO:0000313" key="6">
    <source>
        <dbReference type="EMBL" id="CAD7452068.1"/>
    </source>
</evidence>
<dbReference type="GO" id="GO:0019799">
    <property type="term" value="F:tubulin N-acetyltransferase activity"/>
    <property type="evidence" value="ECO:0007669"/>
    <property type="project" value="UniProtKB-UniRule"/>
</dbReference>
<comment type="similarity">
    <text evidence="3">Belongs to the acetyltransferase ATAT1 family.</text>
</comment>
<protein>
    <recommendedName>
        <fullName evidence="3">Alpha-tubulin N-acetyltransferase</fullName>
        <shortName evidence="3">Alpha-TAT</shortName>
        <shortName evidence="3">TAT</shortName>
        <ecNumber evidence="3">2.3.1.108</ecNumber>
    </recommendedName>
    <alternativeName>
        <fullName evidence="3">Acetyltransferase mec-17 homolog</fullName>
    </alternativeName>
</protein>
<name>A0A7R9FGE2_9NEOP</name>
<evidence type="ECO:0000256" key="3">
    <source>
        <dbReference type="HAMAP-Rule" id="MF_03130"/>
    </source>
</evidence>
<dbReference type="InterPro" id="IPR007965">
    <property type="entry name" value="GNAT_ATAT"/>
</dbReference>
<dbReference type="AlphaFoldDB" id="A0A7R9FGE2"/>